<comment type="pathway">
    <text evidence="9">Protein modification; lipoprotein biosynthesis (signal peptide cleavage).</text>
</comment>
<keyword evidence="6 9" id="KW-0378">Hydrolase</keyword>
<proteinExistence type="inferred from homology"/>
<evidence type="ECO:0000256" key="10">
    <source>
        <dbReference type="RuleBase" id="RU000594"/>
    </source>
</evidence>
<keyword evidence="8 9" id="KW-0472">Membrane</keyword>
<evidence type="ECO:0000256" key="8">
    <source>
        <dbReference type="ARBA" id="ARBA00023136"/>
    </source>
</evidence>
<evidence type="ECO:0000256" key="9">
    <source>
        <dbReference type="HAMAP-Rule" id="MF_00161"/>
    </source>
</evidence>
<dbReference type="GO" id="GO:0005886">
    <property type="term" value="C:plasma membrane"/>
    <property type="evidence" value="ECO:0007669"/>
    <property type="project" value="UniProtKB-SubCell"/>
</dbReference>
<keyword evidence="7 9" id="KW-1133">Transmembrane helix</keyword>
<dbReference type="PANTHER" id="PTHR33695:SF1">
    <property type="entry name" value="LIPOPROTEIN SIGNAL PEPTIDASE"/>
    <property type="match status" value="1"/>
</dbReference>
<dbReference type="GO" id="GO:0006508">
    <property type="term" value="P:proteolysis"/>
    <property type="evidence" value="ECO:0007669"/>
    <property type="project" value="UniProtKB-KW"/>
</dbReference>
<feature type="active site" evidence="9">
    <location>
        <position position="110"/>
    </location>
</feature>
<protein>
    <recommendedName>
        <fullName evidence="9">Lipoprotein signal peptidase</fullName>
        <ecNumber evidence="9">3.4.23.36</ecNumber>
    </recommendedName>
    <alternativeName>
        <fullName evidence="9">Prolipoprotein signal peptidase</fullName>
    </alternativeName>
    <alternativeName>
        <fullName evidence="9">Signal peptidase II</fullName>
        <shortName evidence="9">SPase II</shortName>
    </alternativeName>
</protein>
<feature type="active site" evidence="9">
    <location>
        <position position="126"/>
    </location>
</feature>
<dbReference type="GO" id="GO:0004190">
    <property type="term" value="F:aspartic-type endopeptidase activity"/>
    <property type="evidence" value="ECO:0007669"/>
    <property type="project" value="UniProtKB-UniRule"/>
</dbReference>
<dbReference type="Pfam" id="PF01252">
    <property type="entry name" value="Peptidase_A8"/>
    <property type="match status" value="1"/>
</dbReference>
<feature type="transmembrane region" description="Helical" evidence="9">
    <location>
        <begin position="121"/>
        <end position="142"/>
    </location>
</feature>
<evidence type="ECO:0000256" key="3">
    <source>
        <dbReference type="ARBA" id="ARBA00022670"/>
    </source>
</evidence>
<accession>A0A369LB56</accession>
<comment type="caution">
    <text evidence="9">Lacks conserved residue(s) required for the propagation of feature annotation.</text>
</comment>
<dbReference type="STRING" id="1034345.GCA_000236865_00228"/>
<dbReference type="NCBIfam" id="TIGR00077">
    <property type="entry name" value="lspA"/>
    <property type="match status" value="1"/>
</dbReference>
<evidence type="ECO:0000256" key="2">
    <source>
        <dbReference type="ARBA" id="ARBA00022475"/>
    </source>
</evidence>
<dbReference type="EMBL" id="PPTP01000005">
    <property type="protein sequence ID" value="RDB55436.1"/>
    <property type="molecule type" value="Genomic_DNA"/>
</dbReference>
<dbReference type="EC" id="3.4.23.36" evidence="9"/>
<comment type="caution">
    <text evidence="12">The sequence shown here is derived from an EMBL/GenBank/DDBJ whole genome shotgun (WGS) entry which is preliminary data.</text>
</comment>
<evidence type="ECO:0000256" key="1">
    <source>
        <dbReference type="ARBA" id="ARBA00006139"/>
    </source>
</evidence>
<dbReference type="UniPathway" id="UPA00665"/>
<dbReference type="HAMAP" id="MF_00161">
    <property type="entry name" value="LspA"/>
    <property type="match status" value="1"/>
</dbReference>
<dbReference type="InterPro" id="IPR001872">
    <property type="entry name" value="Peptidase_A8"/>
</dbReference>
<feature type="transmembrane region" description="Helical" evidence="9">
    <location>
        <begin position="86"/>
        <end position="109"/>
    </location>
</feature>
<reference evidence="12 13" key="1">
    <citation type="journal article" date="2018" name="Elife">
        <title>Discovery and characterization of a prevalent human gut bacterial enzyme sufficient for the inactivation of a family of plant toxins.</title>
        <authorList>
            <person name="Koppel N."/>
            <person name="Bisanz J.E."/>
            <person name="Pandelia M.E."/>
            <person name="Turnbaugh P.J."/>
            <person name="Balskus E.P."/>
        </authorList>
    </citation>
    <scope>NUCLEOTIDE SEQUENCE [LARGE SCALE GENOMIC DNA]</scope>
    <source>
        <strain evidence="13">anaerobia AP69FAA</strain>
    </source>
</reference>
<organism evidence="12 13">
    <name type="scientific">Senegalimassilia anaerobia</name>
    <dbReference type="NCBI Taxonomy" id="1473216"/>
    <lineage>
        <taxon>Bacteria</taxon>
        <taxon>Bacillati</taxon>
        <taxon>Actinomycetota</taxon>
        <taxon>Coriobacteriia</taxon>
        <taxon>Coriobacteriales</taxon>
        <taxon>Coriobacteriaceae</taxon>
        <taxon>Senegalimassilia</taxon>
    </lineage>
</organism>
<keyword evidence="5 9" id="KW-0064">Aspartyl protease</keyword>
<comment type="subcellular location">
    <subcellularLocation>
        <location evidence="9">Cell membrane</location>
        <topology evidence="9">Multi-pass membrane protein</topology>
    </subcellularLocation>
</comment>
<feature type="transmembrane region" description="Helical" evidence="9">
    <location>
        <begin position="53"/>
        <end position="74"/>
    </location>
</feature>
<dbReference type="PROSITE" id="PS00855">
    <property type="entry name" value="SPASE_II"/>
    <property type="match status" value="1"/>
</dbReference>
<dbReference type="PANTHER" id="PTHR33695">
    <property type="entry name" value="LIPOPROTEIN SIGNAL PEPTIDASE"/>
    <property type="match status" value="1"/>
</dbReference>
<keyword evidence="13" id="KW-1185">Reference proteome</keyword>
<evidence type="ECO:0000313" key="12">
    <source>
        <dbReference type="EMBL" id="RDB55436.1"/>
    </source>
</evidence>
<evidence type="ECO:0000256" key="4">
    <source>
        <dbReference type="ARBA" id="ARBA00022692"/>
    </source>
</evidence>
<keyword evidence="3 9" id="KW-0645">Protease</keyword>
<comment type="function">
    <text evidence="9 10">This protein specifically catalyzes the removal of signal peptides from prolipoproteins.</text>
</comment>
<keyword evidence="4 9" id="KW-0812">Transmembrane</keyword>
<evidence type="ECO:0000256" key="11">
    <source>
        <dbReference type="RuleBase" id="RU004181"/>
    </source>
</evidence>
<gene>
    <name evidence="9 12" type="primary">lspA</name>
    <name evidence="12" type="ORF">C1880_06890</name>
</gene>
<dbReference type="PRINTS" id="PR00781">
    <property type="entry name" value="LIPOSIGPTASE"/>
</dbReference>
<dbReference type="AlphaFoldDB" id="A0A369LB56"/>
<keyword evidence="2 9" id="KW-1003">Cell membrane</keyword>
<comment type="similarity">
    <text evidence="1 9 11">Belongs to the peptidase A8 family.</text>
</comment>
<sequence length="151" mass="16150">MGALALCWIALDQAVKFRLNVHAAGSVLSDPVAGLFRLHLAHNTGGAWSMFSGATAALGVFSVLMCAALAAFAVHERARISWPELIGLGLVIGGGIGNAIDRFVLGYVVDFIDLSFMDFPVFNIADIGVTCGLALFLIGWVVRERHHEEVR</sequence>
<dbReference type="Proteomes" id="UP000253792">
    <property type="component" value="Unassembled WGS sequence"/>
</dbReference>
<comment type="catalytic activity">
    <reaction evidence="9 10">
        <text>Release of signal peptides from bacterial membrane prolipoproteins. Hydrolyzes -Xaa-Yaa-Zaa-|-(S,diacylglyceryl)Cys-, in which Xaa is hydrophobic (preferably Leu), and Yaa (Ala or Ser) and Zaa (Gly or Ala) have small, neutral side chains.</text>
        <dbReference type="EC" id="3.4.23.36"/>
    </reaction>
</comment>
<evidence type="ECO:0000256" key="5">
    <source>
        <dbReference type="ARBA" id="ARBA00022750"/>
    </source>
</evidence>
<evidence type="ECO:0000256" key="7">
    <source>
        <dbReference type="ARBA" id="ARBA00022989"/>
    </source>
</evidence>
<evidence type="ECO:0000256" key="6">
    <source>
        <dbReference type="ARBA" id="ARBA00022801"/>
    </source>
</evidence>
<evidence type="ECO:0000313" key="13">
    <source>
        <dbReference type="Proteomes" id="UP000253792"/>
    </source>
</evidence>
<name>A0A369LB56_9ACTN</name>